<name>A0A4Z2I4Z6_9TELE</name>
<gene>
    <name evidence="1" type="ORF">EYF80_016829</name>
</gene>
<reference evidence="1 2" key="1">
    <citation type="submission" date="2019-03" db="EMBL/GenBank/DDBJ databases">
        <title>First draft genome of Liparis tanakae, snailfish: a comprehensive survey of snailfish specific genes.</title>
        <authorList>
            <person name="Kim W."/>
            <person name="Song I."/>
            <person name="Jeong J.-H."/>
            <person name="Kim D."/>
            <person name="Kim S."/>
            <person name="Ryu S."/>
            <person name="Song J.Y."/>
            <person name="Lee S.K."/>
        </authorList>
    </citation>
    <scope>NUCLEOTIDE SEQUENCE [LARGE SCALE GENOMIC DNA]</scope>
    <source>
        <tissue evidence="1">Muscle</tissue>
    </source>
</reference>
<keyword evidence="2" id="KW-1185">Reference proteome</keyword>
<organism evidence="1 2">
    <name type="scientific">Liparis tanakae</name>
    <name type="common">Tanaka's snailfish</name>
    <dbReference type="NCBI Taxonomy" id="230148"/>
    <lineage>
        <taxon>Eukaryota</taxon>
        <taxon>Metazoa</taxon>
        <taxon>Chordata</taxon>
        <taxon>Craniata</taxon>
        <taxon>Vertebrata</taxon>
        <taxon>Euteleostomi</taxon>
        <taxon>Actinopterygii</taxon>
        <taxon>Neopterygii</taxon>
        <taxon>Teleostei</taxon>
        <taxon>Neoteleostei</taxon>
        <taxon>Acanthomorphata</taxon>
        <taxon>Eupercaria</taxon>
        <taxon>Perciformes</taxon>
        <taxon>Cottioidei</taxon>
        <taxon>Cottales</taxon>
        <taxon>Liparidae</taxon>
        <taxon>Liparis</taxon>
    </lineage>
</organism>
<dbReference type="Proteomes" id="UP000314294">
    <property type="component" value="Unassembled WGS sequence"/>
</dbReference>
<proteinExistence type="predicted"/>
<accession>A0A4Z2I4Z6</accession>
<evidence type="ECO:0000313" key="2">
    <source>
        <dbReference type="Proteomes" id="UP000314294"/>
    </source>
</evidence>
<protein>
    <submittedName>
        <fullName evidence="1">Uncharacterized protein</fullName>
    </submittedName>
</protein>
<evidence type="ECO:0000313" key="1">
    <source>
        <dbReference type="EMBL" id="TNN72900.1"/>
    </source>
</evidence>
<dbReference type="AlphaFoldDB" id="A0A4Z2I4Z6"/>
<comment type="caution">
    <text evidence="1">The sequence shown here is derived from an EMBL/GenBank/DDBJ whole genome shotgun (WGS) entry which is preliminary data.</text>
</comment>
<dbReference type="EMBL" id="SRLO01000131">
    <property type="protein sequence ID" value="TNN72900.1"/>
    <property type="molecule type" value="Genomic_DNA"/>
</dbReference>
<sequence length="120" mass="12962">MGDKGLLSLVARSSVSFERLSRAARAIEAEQEVTVAPAAAQQITGRCCEGSQPYPYYAVQTDWASGSQRASTLRDYRKGINDTPASRAELAALSTAWPAVSHTEKEVVVRSTAQNQAVKY</sequence>